<proteinExistence type="evidence at transcript level"/>
<protein>
    <submittedName>
        <fullName evidence="4">EF-hand_1 domain-containing protein</fullName>
    </submittedName>
</protein>
<organism evidence="4">
    <name type="scientific">Charistephane fugiens</name>
    <dbReference type="NCBI Taxonomy" id="140462"/>
    <lineage>
        <taxon>Eukaryota</taxon>
        <taxon>Metazoa</taxon>
        <taxon>Ctenophora</taxon>
        <taxon>Tentaculata</taxon>
        <taxon>Cydippida</taxon>
        <taxon>Mertensiidae</taxon>
        <taxon>Charistephane</taxon>
    </lineage>
</organism>
<dbReference type="InterPro" id="IPR002048">
    <property type="entry name" value="EF_hand_dom"/>
</dbReference>
<dbReference type="Pfam" id="PF13499">
    <property type="entry name" value="EF-hand_7"/>
    <property type="match status" value="2"/>
</dbReference>
<dbReference type="EMBL" id="KF317400">
    <property type="protein sequence ID" value="AHA51332.1"/>
    <property type="molecule type" value="mRNA"/>
</dbReference>
<evidence type="ECO:0000256" key="1">
    <source>
        <dbReference type="ARBA" id="ARBA00022737"/>
    </source>
</evidence>
<feature type="domain" description="EF-hand" evidence="3">
    <location>
        <begin position="221"/>
        <end position="256"/>
    </location>
</feature>
<dbReference type="FunFam" id="1.10.238.10:FF:000001">
    <property type="entry name" value="Calmodulin 1"/>
    <property type="match status" value="1"/>
</dbReference>
<dbReference type="GO" id="GO:0016460">
    <property type="term" value="C:myosin II complex"/>
    <property type="evidence" value="ECO:0007669"/>
    <property type="project" value="TreeGrafter"/>
</dbReference>
<keyword evidence="1" id="KW-0677">Repeat</keyword>
<reference evidence="4" key="1">
    <citation type="journal article" date="2013" name="Science">
        <title>The genome of the ctenophore Mnemiopsis leidyi and its implications for cell type evolution.</title>
        <authorList>
            <consortium name="NISC Comparative Sequencing Program"/>
            <person name="Ryan J.F."/>
            <person name="Pang K."/>
            <person name="Schnitzler C.E."/>
            <person name="Nguyen A.D."/>
            <person name="Moreland R.T."/>
            <person name="Simmons D.K."/>
            <person name="Koch B.J."/>
            <person name="Francis W.R."/>
            <person name="Havlak P."/>
            <person name="Smith S.A."/>
            <person name="Putnam N.H."/>
            <person name="Haddock S.H."/>
            <person name="Dunn C.W."/>
            <person name="Wolfsberg T.G."/>
            <person name="Mullikin J.C."/>
            <person name="Martindale M.Q."/>
            <person name="Baxevanis A.D."/>
        </authorList>
    </citation>
    <scope>NUCLEOTIDE SEQUENCE</scope>
    <source>
        <strain evidence="4">11980</strain>
    </source>
</reference>
<feature type="domain" description="EF-hand" evidence="3">
    <location>
        <begin position="257"/>
        <end position="290"/>
    </location>
</feature>
<name>V9PPP6_9METZ</name>
<feature type="domain" description="EF-hand" evidence="3">
    <location>
        <begin position="148"/>
        <end position="183"/>
    </location>
</feature>
<dbReference type="AlphaFoldDB" id="V9PPP6"/>
<dbReference type="GO" id="GO:0005509">
    <property type="term" value="F:calcium ion binding"/>
    <property type="evidence" value="ECO:0007669"/>
    <property type="project" value="InterPro"/>
</dbReference>
<dbReference type="InterPro" id="IPR011992">
    <property type="entry name" value="EF-hand-dom_pair"/>
</dbReference>
<dbReference type="SUPFAM" id="SSF47473">
    <property type="entry name" value="EF-hand"/>
    <property type="match status" value="1"/>
</dbReference>
<dbReference type="PANTHER" id="PTHR23048">
    <property type="entry name" value="MYOSIN LIGHT CHAIN 1, 3"/>
    <property type="match status" value="1"/>
</dbReference>
<dbReference type="SMART" id="SM00054">
    <property type="entry name" value="EFh"/>
    <property type="match status" value="4"/>
</dbReference>
<keyword evidence="2" id="KW-0106">Calcium</keyword>
<reference evidence="4" key="2">
    <citation type="submission" date="2016-09" db="EMBL/GenBank/DDBJ databases">
        <authorList>
            <person name="Capua I."/>
            <person name="De Benedictis P."/>
            <person name="Joannis T."/>
            <person name="Lombin L.H."/>
            <person name="Cattoli G."/>
        </authorList>
    </citation>
    <scope>NUCLEOTIDE SEQUENCE</scope>
    <source>
        <strain evidence="4">11980</strain>
    </source>
</reference>
<dbReference type="PROSITE" id="PS00018">
    <property type="entry name" value="EF_HAND_1"/>
    <property type="match status" value="4"/>
</dbReference>
<dbReference type="PANTHER" id="PTHR23048:SF0">
    <property type="entry name" value="CALMODULIN LIKE 3"/>
    <property type="match status" value="1"/>
</dbReference>
<feature type="non-terminal residue" evidence="4">
    <location>
        <position position="1"/>
    </location>
</feature>
<dbReference type="PROSITE" id="PS50222">
    <property type="entry name" value="EF_HAND_2"/>
    <property type="match status" value="4"/>
</dbReference>
<feature type="domain" description="EF-hand" evidence="3">
    <location>
        <begin position="184"/>
        <end position="219"/>
    </location>
</feature>
<accession>V9PPP6</accession>
<dbReference type="InterPro" id="IPR050230">
    <property type="entry name" value="CALM/Myosin/TropC-like"/>
</dbReference>
<evidence type="ECO:0000313" key="4">
    <source>
        <dbReference type="EMBL" id="AHA51332.1"/>
    </source>
</evidence>
<evidence type="ECO:0000259" key="3">
    <source>
        <dbReference type="PROSITE" id="PS50222"/>
    </source>
</evidence>
<sequence length="290" mass="33466">YYFLKQLGIICVFLPHTSSMGLARKNPSCDRMGRQKPVKPERSAREVFQDYINADGLIDVDALSSKQRCVFLTYITVAQIEHHLERLSSDTVRCNSMTSQSDCKRKLNKIRKHAKEHFQDFVNDDGFLELSKLTTEDKHLLMSCVSADQMDQFTEAFETFDVDDDGSISSKELRVVLNSLGVEPTEDVLKEILSEVDADGNGMVDVHEFLVFMASRTLYKDEDQNIRDAFKQFDKDGNGYIDRDELRSLMITLGEKLTDEEIDEMMQEADFDRDGKISYQEFYIMMKLTY</sequence>
<dbReference type="InterPro" id="IPR018247">
    <property type="entry name" value="EF_Hand_1_Ca_BS"/>
</dbReference>
<dbReference type="Gene3D" id="1.10.238.10">
    <property type="entry name" value="EF-hand"/>
    <property type="match status" value="2"/>
</dbReference>
<dbReference type="CDD" id="cd00051">
    <property type="entry name" value="EFh"/>
    <property type="match status" value="2"/>
</dbReference>
<evidence type="ECO:0000256" key="2">
    <source>
        <dbReference type="ARBA" id="ARBA00022837"/>
    </source>
</evidence>